<dbReference type="PANTHER" id="PTHR41386">
    <property type="entry name" value="INTEGRAL MEMBRANE PROTEIN-RELATED"/>
    <property type="match status" value="1"/>
</dbReference>
<dbReference type="PANTHER" id="PTHR41386:SF1">
    <property type="entry name" value="MEMBRANE PROTEIN"/>
    <property type="match status" value="1"/>
</dbReference>
<evidence type="ECO:0000313" key="3">
    <source>
        <dbReference type="Proteomes" id="UP000782610"/>
    </source>
</evidence>
<reference evidence="2" key="1">
    <citation type="submission" date="2020-07" db="EMBL/GenBank/DDBJ databases">
        <title>Huge and variable diversity of episymbiotic CPR bacteria and DPANN archaea in groundwater ecosystems.</title>
        <authorList>
            <person name="He C.Y."/>
            <person name="Keren R."/>
            <person name="Whittaker M."/>
            <person name="Farag I.F."/>
            <person name="Doudna J."/>
            <person name="Cate J.H.D."/>
            <person name="Banfield J.F."/>
        </authorList>
    </citation>
    <scope>NUCLEOTIDE SEQUENCE</scope>
    <source>
        <strain evidence="2">NC_groundwater_1586_Pr3_B-0.1um_66_15</strain>
    </source>
</reference>
<keyword evidence="1" id="KW-0812">Transmembrane</keyword>
<feature type="transmembrane region" description="Helical" evidence="1">
    <location>
        <begin position="73"/>
        <end position="96"/>
    </location>
</feature>
<name>A0A933KXR5_9HYPH</name>
<dbReference type="Proteomes" id="UP000782610">
    <property type="component" value="Unassembled WGS sequence"/>
</dbReference>
<evidence type="ECO:0000313" key="2">
    <source>
        <dbReference type="EMBL" id="MBI4920559.1"/>
    </source>
</evidence>
<protein>
    <submittedName>
        <fullName evidence="2">DUF1003 domain-containing protein</fullName>
    </submittedName>
</protein>
<organism evidence="2 3">
    <name type="scientific">Devosia nanyangense</name>
    <dbReference type="NCBI Taxonomy" id="1228055"/>
    <lineage>
        <taxon>Bacteria</taxon>
        <taxon>Pseudomonadati</taxon>
        <taxon>Pseudomonadota</taxon>
        <taxon>Alphaproteobacteria</taxon>
        <taxon>Hyphomicrobiales</taxon>
        <taxon>Devosiaceae</taxon>
        <taxon>Devosia</taxon>
    </lineage>
</organism>
<dbReference type="EMBL" id="JACRAF010000006">
    <property type="protein sequence ID" value="MBI4920559.1"/>
    <property type="molecule type" value="Genomic_DNA"/>
</dbReference>
<sequence>MSNISADGVPNSAATFSLRDQTPHLAPRTLGEYASDRIADIVGSWRFILIQSGLLGLWLVLNVAGWVQHWDPYPFILLNLVLSFQAAFTAPIIMMAQNRQSDIDRHKAQLDYDVNLRAELDITALHQKLDLLREQDIARLIGLLELLTRERLAGEAAAKP</sequence>
<dbReference type="AlphaFoldDB" id="A0A933KXR5"/>
<dbReference type="Pfam" id="PF06210">
    <property type="entry name" value="DUF1003"/>
    <property type="match status" value="1"/>
</dbReference>
<evidence type="ECO:0000256" key="1">
    <source>
        <dbReference type="SAM" id="Phobius"/>
    </source>
</evidence>
<keyword evidence="1" id="KW-1133">Transmembrane helix</keyword>
<comment type="caution">
    <text evidence="2">The sequence shown here is derived from an EMBL/GenBank/DDBJ whole genome shotgun (WGS) entry which is preliminary data.</text>
</comment>
<feature type="transmembrane region" description="Helical" evidence="1">
    <location>
        <begin position="47"/>
        <end position="67"/>
    </location>
</feature>
<keyword evidence="1" id="KW-0472">Membrane</keyword>
<dbReference type="InterPro" id="IPR010406">
    <property type="entry name" value="DUF1003"/>
</dbReference>
<gene>
    <name evidence="2" type="ORF">HY834_02325</name>
</gene>
<accession>A0A933KXR5</accession>
<proteinExistence type="predicted"/>